<evidence type="ECO:0000313" key="2">
    <source>
        <dbReference type="Proteomes" id="UP001274830"/>
    </source>
</evidence>
<protein>
    <submittedName>
        <fullName evidence="1">Uncharacterized protein</fullName>
    </submittedName>
</protein>
<name>A0AAE0WPH5_9PEZI</name>
<gene>
    <name evidence="1" type="ORF">LTR78_004566</name>
</gene>
<reference evidence="1" key="1">
    <citation type="submission" date="2023-07" db="EMBL/GenBank/DDBJ databases">
        <title>Black Yeasts Isolated from many extreme environments.</title>
        <authorList>
            <person name="Coleine C."/>
            <person name="Stajich J.E."/>
            <person name="Selbmann L."/>
        </authorList>
    </citation>
    <scope>NUCLEOTIDE SEQUENCE</scope>
    <source>
        <strain evidence="1">CCFEE 5485</strain>
    </source>
</reference>
<keyword evidence="2" id="KW-1185">Reference proteome</keyword>
<organism evidence="1 2">
    <name type="scientific">Recurvomyces mirabilis</name>
    <dbReference type="NCBI Taxonomy" id="574656"/>
    <lineage>
        <taxon>Eukaryota</taxon>
        <taxon>Fungi</taxon>
        <taxon>Dikarya</taxon>
        <taxon>Ascomycota</taxon>
        <taxon>Pezizomycotina</taxon>
        <taxon>Dothideomycetes</taxon>
        <taxon>Dothideomycetidae</taxon>
        <taxon>Mycosphaerellales</taxon>
        <taxon>Teratosphaeriaceae</taxon>
        <taxon>Recurvomyces</taxon>
    </lineage>
</organism>
<sequence length="333" mass="36552">MAAALRAMQAALLDPKISSGDDILAATALLAPFEGVMKKSDIPMHSHIEGLAAVLASRPPAFAISQLSRDVLDFHSYDASIMACIQGVPSMLEDVDRGYYAIQPGLSTSGQAQLRAMGIELLIRIPRLVHFAQMLSPSNSSVADVLHQALAYAKELLQLRDTQAENIFLRSISSCPAGMASDTSMNSSSLQYASAKSYEGAAYYWQGPERMQSIRHASLDLVEMEAELARNVQTVVMSMKYASSIRLRQRRRLFAQGLVLLWGLLRDLPHVFHAFPDNEERSLLRNTFLLNVNHALAADPKLTGDDMNKAADLLISVSRTGRFAELFGLFILT</sequence>
<evidence type="ECO:0000313" key="1">
    <source>
        <dbReference type="EMBL" id="KAK3675483.1"/>
    </source>
</evidence>
<dbReference type="EMBL" id="JAUTXT010000014">
    <property type="protein sequence ID" value="KAK3675483.1"/>
    <property type="molecule type" value="Genomic_DNA"/>
</dbReference>
<proteinExistence type="predicted"/>
<dbReference type="AlphaFoldDB" id="A0AAE0WPH5"/>
<dbReference type="Proteomes" id="UP001274830">
    <property type="component" value="Unassembled WGS sequence"/>
</dbReference>
<comment type="caution">
    <text evidence="1">The sequence shown here is derived from an EMBL/GenBank/DDBJ whole genome shotgun (WGS) entry which is preliminary data.</text>
</comment>
<accession>A0AAE0WPH5</accession>